<dbReference type="AlphaFoldDB" id="A0A921F6A1"/>
<protein>
    <submittedName>
        <fullName evidence="2">DUF3796 domain-containing protein</fullName>
    </submittedName>
</protein>
<feature type="transmembrane region" description="Helical" evidence="1">
    <location>
        <begin position="30"/>
        <end position="46"/>
    </location>
</feature>
<feature type="transmembrane region" description="Helical" evidence="1">
    <location>
        <begin position="92"/>
        <end position="113"/>
    </location>
</feature>
<keyword evidence="1" id="KW-0472">Membrane</keyword>
<dbReference type="EMBL" id="DYXG01000009">
    <property type="protein sequence ID" value="HJE96134.1"/>
    <property type="molecule type" value="Genomic_DNA"/>
</dbReference>
<feature type="transmembrane region" description="Helical" evidence="1">
    <location>
        <begin position="66"/>
        <end position="86"/>
    </location>
</feature>
<reference evidence="2" key="2">
    <citation type="submission" date="2021-09" db="EMBL/GenBank/DDBJ databases">
        <authorList>
            <person name="Gilroy R."/>
        </authorList>
    </citation>
    <scope>NUCLEOTIDE SEQUENCE</scope>
    <source>
        <strain evidence="2">CHK174-6876</strain>
    </source>
</reference>
<reference evidence="2" key="1">
    <citation type="journal article" date="2021" name="PeerJ">
        <title>Extensive microbial diversity within the chicken gut microbiome revealed by metagenomics and culture.</title>
        <authorList>
            <person name="Gilroy R."/>
            <person name="Ravi A."/>
            <person name="Getino M."/>
            <person name="Pursley I."/>
            <person name="Horton D.L."/>
            <person name="Alikhan N.F."/>
            <person name="Baker D."/>
            <person name="Gharbi K."/>
            <person name="Hall N."/>
            <person name="Watson M."/>
            <person name="Adriaenssens E.M."/>
            <person name="Foster-Nyarko E."/>
            <person name="Jarju S."/>
            <person name="Secka A."/>
            <person name="Antonio M."/>
            <person name="Oren A."/>
            <person name="Chaudhuri R.R."/>
            <person name="La Ragione R."/>
            <person name="Hildebrand F."/>
            <person name="Pallen M.J."/>
        </authorList>
    </citation>
    <scope>NUCLEOTIDE SEQUENCE</scope>
    <source>
        <strain evidence="2">CHK174-6876</strain>
    </source>
</reference>
<evidence type="ECO:0000256" key="1">
    <source>
        <dbReference type="SAM" id="Phobius"/>
    </source>
</evidence>
<comment type="caution">
    <text evidence="2">The sequence shown here is derived from an EMBL/GenBank/DDBJ whole genome shotgun (WGS) entry which is preliminary data.</text>
</comment>
<keyword evidence="1" id="KW-1133">Transmembrane helix</keyword>
<dbReference type="Proteomes" id="UP000707535">
    <property type="component" value="Unassembled WGS sequence"/>
</dbReference>
<evidence type="ECO:0000313" key="2">
    <source>
        <dbReference type="EMBL" id="HJE96134.1"/>
    </source>
</evidence>
<sequence>MNSKRLGRFSWVVGFLGFIGLLGLNHSPTFYLFFAFFGGFQYYWWFKLGQEDERLAANKGKAAVRAFGLTFALGFVVLLAISYFALEAELLYELALIIFALTFALSFDLWALITYQLDVRG</sequence>
<feature type="transmembrane region" description="Helical" evidence="1">
    <location>
        <begin position="7"/>
        <end position="24"/>
    </location>
</feature>
<organism evidence="2 3">
    <name type="scientific">Ligilactobacillus acidipiscis</name>
    <dbReference type="NCBI Taxonomy" id="89059"/>
    <lineage>
        <taxon>Bacteria</taxon>
        <taxon>Bacillati</taxon>
        <taxon>Bacillota</taxon>
        <taxon>Bacilli</taxon>
        <taxon>Lactobacillales</taxon>
        <taxon>Lactobacillaceae</taxon>
        <taxon>Ligilactobacillus</taxon>
    </lineage>
</organism>
<accession>A0A921F6A1</accession>
<gene>
    <name evidence="2" type="ORF">K8V00_00815</name>
</gene>
<evidence type="ECO:0000313" key="3">
    <source>
        <dbReference type="Proteomes" id="UP000707535"/>
    </source>
</evidence>
<keyword evidence="1" id="KW-0812">Transmembrane</keyword>
<name>A0A921F6A1_9LACO</name>
<proteinExistence type="predicted"/>